<evidence type="ECO:0000256" key="1">
    <source>
        <dbReference type="SAM" id="Phobius"/>
    </source>
</evidence>
<comment type="caution">
    <text evidence="2">The sequence shown here is derived from an EMBL/GenBank/DDBJ whole genome shotgun (WGS) entry which is preliminary data.</text>
</comment>
<feature type="transmembrane region" description="Helical" evidence="1">
    <location>
        <begin position="322"/>
        <end position="342"/>
    </location>
</feature>
<reference evidence="2" key="1">
    <citation type="submission" date="2021-09" db="EMBL/GenBank/DDBJ databases">
        <authorList>
            <consortium name="AG Swart"/>
            <person name="Singh M."/>
            <person name="Singh A."/>
            <person name="Seah K."/>
            <person name="Emmerich C."/>
        </authorList>
    </citation>
    <scope>NUCLEOTIDE SEQUENCE</scope>
    <source>
        <strain evidence="2">ATCC30299</strain>
    </source>
</reference>
<feature type="transmembrane region" description="Helical" evidence="1">
    <location>
        <begin position="374"/>
        <end position="396"/>
    </location>
</feature>
<organism evidence="2 3">
    <name type="scientific">Blepharisma stoltei</name>
    <dbReference type="NCBI Taxonomy" id="1481888"/>
    <lineage>
        <taxon>Eukaryota</taxon>
        <taxon>Sar</taxon>
        <taxon>Alveolata</taxon>
        <taxon>Ciliophora</taxon>
        <taxon>Postciliodesmatophora</taxon>
        <taxon>Heterotrichea</taxon>
        <taxon>Heterotrichida</taxon>
        <taxon>Blepharismidae</taxon>
        <taxon>Blepharisma</taxon>
    </lineage>
</organism>
<dbReference type="PANTHER" id="PTHR34553:SF4">
    <property type="entry name" value="G1_S-SPECIFIC CYCLIN-E PROTEIN"/>
    <property type="match status" value="1"/>
</dbReference>
<accession>A0AAU9JGF2</accession>
<keyword evidence="3" id="KW-1185">Reference proteome</keyword>
<feature type="transmembrane region" description="Helical" evidence="1">
    <location>
        <begin position="408"/>
        <end position="428"/>
    </location>
</feature>
<feature type="transmembrane region" description="Helical" evidence="1">
    <location>
        <begin position="545"/>
        <end position="564"/>
    </location>
</feature>
<keyword evidence="1" id="KW-0812">Transmembrane</keyword>
<feature type="transmembrane region" description="Helical" evidence="1">
    <location>
        <begin position="434"/>
        <end position="453"/>
    </location>
</feature>
<keyword evidence="1" id="KW-1133">Transmembrane helix</keyword>
<gene>
    <name evidence="2" type="ORF">BSTOLATCC_MIC38605</name>
</gene>
<protein>
    <submittedName>
        <fullName evidence="2">Uncharacterized protein</fullName>
    </submittedName>
</protein>
<sequence>MTQPIGELGKDVNFFPLTGLQFGKWLSAFHLEKQIFLFYPKNNTFVFLAVHPKEIGQINSSFLMPLSRKQLLKQFGKNSPFAAPAKRKDSLDAETIGINLISKLSADYGGVIAFEVEFEDIVGLDYCNTLVYYGSRIVIEAKKGKKRWFCSVKEFCNFYEISTNLSYKSSFYTPILDWSKTYFATKQMYPIEENRDPLFLDVPRQSEKLPAGVVPSHSRCISEQSEYENTPDDNFDGFDRARSEASSSDCEYEIHKDEGKEFKNKTIVAYFDDPVFPFFIRDVIRKPENSNLLKMYERGIPSWAVFLPSYGLPYRPWMRRSMALIIFCFSLMTMLLGFYDLYKNIPRLREALHLVFGDFFEMFEEAIVLRLSMLFGYLLASSQYFQSFIGLLVYPFQMVWSIVNSLLLVKYVTLGIYTILQAILFIFIQLKDFTFITFSLPFDIIWGITYLIWQILRESYYFTTGLILTIRSTTNIVRANKEAVEAAKSLSILIRIKNSWQTAVGAVVKGATSIYNFTVYSSINLYKHKDSAWMSWEKYYRRNHAFIRLRVFQVFSFMLLWALVKYTYRHYYTSQHVIN</sequence>
<dbReference type="EMBL" id="CAJZBQ010000038">
    <property type="protein sequence ID" value="CAG9325343.1"/>
    <property type="molecule type" value="Genomic_DNA"/>
</dbReference>
<dbReference type="PANTHER" id="PTHR34553">
    <property type="entry name" value="OS05G0597400 PROTEIN"/>
    <property type="match status" value="1"/>
</dbReference>
<dbReference type="Proteomes" id="UP001162131">
    <property type="component" value="Unassembled WGS sequence"/>
</dbReference>
<evidence type="ECO:0000313" key="3">
    <source>
        <dbReference type="Proteomes" id="UP001162131"/>
    </source>
</evidence>
<evidence type="ECO:0000313" key="2">
    <source>
        <dbReference type="EMBL" id="CAG9325343.1"/>
    </source>
</evidence>
<name>A0AAU9JGF2_9CILI</name>
<proteinExistence type="predicted"/>
<dbReference type="AlphaFoldDB" id="A0AAU9JGF2"/>
<keyword evidence="1" id="KW-0472">Membrane</keyword>